<dbReference type="EMBL" id="CAJNIZ010045779">
    <property type="protein sequence ID" value="CAE7729709.1"/>
    <property type="molecule type" value="Genomic_DNA"/>
</dbReference>
<proteinExistence type="predicted"/>
<evidence type="ECO:0000313" key="1">
    <source>
        <dbReference type="EMBL" id="CAE7729709.1"/>
    </source>
</evidence>
<accession>A0A812XLJ3</accession>
<feature type="non-terminal residue" evidence="1">
    <location>
        <position position="1"/>
    </location>
</feature>
<name>A0A812XLJ3_SYMPI</name>
<feature type="non-terminal residue" evidence="1">
    <location>
        <position position="107"/>
    </location>
</feature>
<keyword evidence="2" id="KW-1185">Reference proteome</keyword>
<sequence length="107" mass="12378">LLWPLYSIFLQACTVYGHWRCLLYYIPFFPMRHGLYTEGQMDAEALWRLHGIHCLQEEDASQLPGHPSTDKKTASPLSDVNHMNVFQPEEVEPFAEDCSDDGSEYEI</sequence>
<evidence type="ECO:0000313" key="2">
    <source>
        <dbReference type="Proteomes" id="UP000649617"/>
    </source>
</evidence>
<comment type="caution">
    <text evidence="1">The sequence shown here is derived from an EMBL/GenBank/DDBJ whole genome shotgun (WGS) entry which is preliminary data.</text>
</comment>
<dbReference type="OrthoDB" id="411112at2759"/>
<organism evidence="1 2">
    <name type="scientific">Symbiodinium pilosum</name>
    <name type="common">Dinoflagellate</name>
    <dbReference type="NCBI Taxonomy" id="2952"/>
    <lineage>
        <taxon>Eukaryota</taxon>
        <taxon>Sar</taxon>
        <taxon>Alveolata</taxon>
        <taxon>Dinophyceae</taxon>
        <taxon>Suessiales</taxon>
        <taxon>Symbiodiniaceae</taxon>
        <taxon>Symbiodinium</taxon>
    </lineage>
</organism>
<dbReference type="AlphaFoldDB" id="A0A812XLJ3"/>
<gene>
    <name evidence="1" type="ORF">SPIL2461_LOCUS20920</name>
</gene>
<reference evidence="1" key="1">
    <citation type="submission" date="2021-02" db="EMBL/GenBank/DDBJ databases">
        <authorList>
            <person name="Dougan E. K."/>
            <person name="Rhodes N."/>
            <person name="Thang M."/>
            <person name="Chan C."/>
        </authorList>
    </citation>
    <scope>NUCLEOTIDE SEQUENCE</scope>
</reference>
<dbReference type="Proteomes" id="UP000649617">
    <property type="component" value="Unassembled WGS sequence"/>
</dbReference>
<protein>
    <submittedName>
        <fullName evidence="1">Uncharacterized protein</fullName>
    </submittedName>
</protein>